<protein>
    <submittedName>
        <fullName evidence="2">Toprim domain-containing protein</fullName>
    </submittedName>
</protein>
<proteinExistence type="predicted"/>
<evidence type="ECO:0000313" key="2">
    <source>
        <dbReference type="EMBL" id="MBL5936990.1"/>
    </source>
</evidence>
<feature type="domain" description="Toprim" evidence="1">
    <location>
        <begin position="171"/>
        <end position="267"/>
    </location>
</feature>
<dbReference type="Gene3D" id="3.40.1360.10">
    <property type="match status" value="1"/>
</dbReference>
<dbReference type="SUPFAM" id="SSF56731">
    <property type="entry name" value="DNA primase core"/>
    <property type="match status" value="1"/>
</dbReference>
<dbReference type="InterPro" id="IPR006171">
    <property type="entry name" value="TOPRIM_dom"/>
</dbReference>
<gene>
    <name evidence="2" type="ORF">I7V27_21440</name>
</gene>
<comment type="caution">
    <text evidence="2">The sequence shown here is derived from an EMBL/GenBank/DDBJ whole genome shotgun (WGS) entry which is preliminary data.</text>
</comment>
<dbReference type="Proteomes" id="UP000653275">
    <property type="component" value="Unassembled WGS sequence"/>
</dbReference>
<dbReference type="InterPro" id="IPR034154">
    <property type="entry name" value="TOPRIM_DnaG/twinkle"/>
</dbReference>
<dbReference type="CDD" id="cd01029">
    <property type="entry name" value="TOPRIM_primases"/>
    <property type="match status" value="1"/>
</dbReference>
<dbReference type="EMBL" id="JAENMS010000018">
    <property type="protein sequence ID" value="MBL5936990.1"/>
    <property type="molecule type" value="Genomic_DNA"/>
</dbReference>
<evidence type="ECO:0000259" key="1">
    <source>
        <dbReference type="Pfam" id="PF13362"/>
    </source>
</evidence>
<evidence type="ECO:0000313" key="3">
    <source>
        <dbReference type="Proteomes" id="UP000653275"/>
    </source>
</evidence>
<accession>A0AAP2F3S4</accession>
<sequence length="895" mass="102873">MNATIQRDVVSRLVRDFEFKEREKYLQQGVCPCCQKRELFTSIEKPWILKCGRENKCAHEISVKEIYPDIFDDWSSRYQATPEAPHAAAEAYLRESRGLDTSRLAGAYVQSTFIKNGFGSATVRFTLANGSHWERIIDQPERFSQKANFLGGYAGYWWEYPGLDLTAQKEIWITEGIFNAIALNEAGKVAVATLSSVNYPKVLLDTLAEKIGDKPRPRLIWAFDDDRAGRSHIVKFARRAQEAGWEVSAALPSEHGSTLDWNDLHLRERMEPKNLNQYRHYGRLLLASSPAAKAMELWNHNQRHCFHFVFGNRTYWFDLDFEKYSKALSRIQETEGVFDDDKVTERALRESNGLVEIASCVLKPLYFLESKPTDESWYYLKVSTPDGEMVKSTFTAAQIASAPEFKKRLLHVAKGALYTGSTKELNRLVASFEGIPKVKTMDFIGYNKDYRAWIFNDIAVFNGRLFPINNEDYFQLDSGSVKSLSLSPCLKLNDNFSEFDRSWIDDVWTAYGVKGYVALAFWFASYFAEQVRERNKSFPIMEISGEYGTGKTTLIEFLWKLSGREDYEGIDPSKASPAARGRSFVQVANMPVVLMEGDREDNGKPSKYKAFDFNELKTLYNGRPPRALGVKASNNETYEPLFRGSVLIAQNDMLRVSEPVMSRMISMYTDKSGHSARGLEAGERLEKMPVRRVSGFMLMATLKEKDIMEKYDLLFEQSRNAFAERGAITVQRIIKCHAQIMAFLSLLQEVIPIPDERIEQTREYFFQLAMERQNAIQSDSAIIREFWDVVEYLDGREEFGVNHSDAENIWAINFNHIEEVASLYRQNFSMPLSDIKDHLRAGKGYKFIDVKPVRSFISKQANSRKTYGKQMKDVYKCWVFEKVRGVYLQTDPDDD</sequence>
<reference evidence="2" key="1">
    <citation type="submission" date="2020-12" db="EMBL/GenBank/DDBJ databases">
        <title>Draft genome sequence of Enterobacter spp., Lelliottia spp. and Serratia spp. isolated from drinking water reservoirs and lakes.</title>
        <authorList>
            <person name="Reitter C."/>
            <person name="Neuhaus K."/>
            <person name="Huegler M."/>
        </authorList>
    </citation>
    <scope>NUCLEOTIDE SEQUENCE</scope>
    <source>
        <strain evidence="2">TZW15</strain>
    </source>
</reference>
<dbReference type="AlphaFoldDB" id="A0AAP2F3S4"/>
<dbReference type="RefSeq" id="WP_202666493.1">
    <property type="nucleotide sequence ID" value="NZ_JAENMR010000013.1"/>
</dbReference>
<dbReference type="Pfam" id="PF13362">
    <property type="entry name" value="Toprim_3"/>
    <property type="match status" value="1"/>
</dbReference>
<organism evidence="2 3">
    <name type="scientific">Lelliottia amnigena</name>
    <name type="common">Enterobacter amnigenus</name>
    <dbReference type="NCBI Taxonomy" id="61646"/>
    <lineage>
        <taxon>Bacteria</taxon>
        <taxon>Pseudomonadati</taxon>
        <taxon>Pseudomonadota</taxon>
        <taxon>Gammaproteobacteria</taxon>
        <taxon>Enterobacterales</taxon>
        <taxon>Enterobacteriaceae</taxon>
        <taxon>Lelliottia</taxon>
    </lineage>
</organism>
<name>A0AAP2F3S4_LELAM</name>